<dbReference type="KEGG" id="ache:ACHE_61037A"/>
<comment type="subcellular location">
    <subcellularLocation>
        <location evidence="1">Membrane</location>
        <topology evidence="1">Single-pass membrane protein</topology>
    </subcellularLocation>
</comment>
<evidence type="ECO:0000313" key="8">
    <source>
        <dbReference type="Proteomes" id="UP000637239"/>
    </source>
</evidence>
<dbReference type="CDD" id="cd12087">
    <property type="entry name" value="TM_EGFR-like"/>
    <property type="match status" value="1"/>
</dbReference>
<feature type="transmembrane region" description="Helical" evidence="6">
    <location>
        <begin position="101"/>
        <end position="122"/>
    </location>
</feature>
<dbReference type="GO" id="GO:0016020">
    <property type="term" value="C:membrane"/>
    <property type="evidence" value="ECO:0007669"/>
    <property type="project" value="UniProtKB-SubCell"/>
</dbReference>
<evidence type="ECO:0000256" key="1">
    <source>
        <dbReference type="ARBA" id="ARBA00004167"/>
    </source>
</evidence>
<dbReference type="AlphaFoldDB" id="A0A7R7VUQ7"/>
<feature type="region of interest" description="Disordered" evidence="5">
    <location>
        <begin position="128"/>
        <end position="162"/>
    </location>
</feature>
<dbReference type="PANTHER" id="PTHR15549">
    <property type="entry name" value="PAIRED IMMUNOGLOBULIN-LIKE TYPE 2 RECEPTOR"/>
    <property type="match status" value="1"/>
</dbReference>
<protein>
    <submittedName>
        <fullName evidence="7">Uncharacterized protein</fullName>
    </submittedName>
</protein>
<dbReference type="Proteomes" id="UP000637239">
    <property type="component" value="Chromosome 6"/>
</dbReference>
<gene>
    <name evidence="7" type="ORF">ACHE_61037A</name>
</gene>
<keyword evidence="3 6" id="KW-1133">Transmembrane helix</keyword>
<dbReference type="InterPro" id="IPR051694">
    <property type="entry name" value="Immunoregulatory_rcpt-like"/>
</dbReference>
<evidence type="ECO:0000256" key="6">
    <source>
        <dbReference type="SAM" id="Phobius"/>
    </source>
</evidence>
<sequence>MELTIPFLQGIRVYTSGPNVATTFNQTFWTTISTTPSPTTTTTVASGTLSGTDGLVNAYGVEIRWQSTDFSNAPATAIATTTGAAAEATHDSSGLSAGASAGIGVGAAVAVIFLVALGFFLLRRRRLPENPPGDGKQGDSYITLPEHPSRMQGEVELPANPSSAAVYQKAELADNPVYEMEGGSKRAELGASSPQ</sequence>
<reference evidence="7" key="1">
    <citation type="submission" date="2021-01" db="EMBL/GenBank/DDBJ databases">
        <authorList>
            <consortium name="Aspergillus chevalieri M1 genome sequencing consortium"/>
            <person name="Kazuki M."/>
            <person name="Futagami T."/>
        </authorList>
    </citation>
    <scope>NUCLEOTIDE SEQUENCE</scope>
    <source>
        <strain evidence="7">M1</strain>
    </source>
</reference>
<proteinExistence type="predicted"/>
<organism evidence="7 8">
    <name type="scientific">Aspergillus chevalieri</name>
    <name type="common">Eurotium chevalieri</name>
    <dbReference type="NCBI Taxonomy" id="182096"/>
    <lineage>
        <taxon>Eukaryota</taxon>
        <taxon>Fungi</taxon>
        <taxon>Dikarya</taxon>
        <taxon>Ascomycota</taxon>
        <taxon>Pezizomycotina</taxon>
        <taxon>Eurotiomycetes</taxon>
        <taxon>Eurotiomycetidae</taxon>
        <taxon>Eurotiales</taxon>
        <taxon>Aspergillaceae</taxon>
        <taxon>Aspergillus</taxon>
        <taxon>Aspergillus subgen. Aspergillus</taxon>
    </lineage>
</organism>
<evidence type="ECO:0000256" key="4">
    <source>
        <dbReference type="ARBA" id="ARBA00023136"/>
    </source>
</evidence>
<keyword evidence="2 6" id="KW-0812">Transmembrane</keyword>
<evidence type="ECO:0000256" key="2">
    <source>
        <dbReference type="ARBA" id="ARBA00022692"/>
    </source>
</evidence>
<dbReference type="GeneID" id="66985509"/>
<keyword evidence="4 6" id="KW-0472">Membrane</keyword>
<reference evidence="7" key="2">
    <citation type="submission" date="2021-02" db="EMBL/GenBank/DDBJ databases">
        <title>Aspergillus chevalieri M1 genome sequence.</title>
        <authorList>
            <person name="Kadooka C."/>
            <person name="Mori K."/>
            <person name="Futagami T."/>
        </authorList>
    </citation>
    <scope>NUCLEOTIDE SEQUENCE</scope>
    <source>
        <strain evidence="7">M1</strain>
    </source>
</reference>
<dbReference type="PANTHER" id="PTHR15549:SF26">
    <property type="entry name" value="AXIAL BUDDING PATTERN PROTEIN 2-RELATED"/>
    <property type="match status" value="1"/>
</dbReference>
<evidence type="ECO:0000256" key="3">
    <source>
        <dbReference type="ARBA" id="ARBA00022989"/>
    </source>
</evidence>
<evidence type="ECO:0000313" key="7">
    <source>
        <dbReference type="EMBL" id="BCR91151.1"/>
    </source>
</evidence>
<keyword evidence="8" id="KW-1185">Reference proteome</keyword>
<accession>A0A7R7VUQ7</accession>
<dbReference type="GO" id="GO:0071944">
    <property type="term" value="C:cell periphery"/>
    <property type="evidence" value="ECO:0007669"/>
    <property type="project" value="UniProtKB-ARBA"/>
</dbReference>
<dbReference type="RefSeq" id="XP_043139673.1">
    <property type="nucleotide sequence ID" value="XM_043282278.1"/>
</dbReference>
<name>A0A7R7VUQ7_ASPCH</name>
<evidence type="ECO:0000256" key="5">
    <source>
        <dbReference type="SAM" id="MobiDB-lite"/>
    </source>
</evidence>
<dbReference type="EMBL" id="AP024421">
    <property type="protein sequence ID" value="BCR91151.1"/>
    <property type="molecule type" value="Genomic_DNA"/>
</dbReference>